<dbReference type="PRINTS" id="PR00455">
    <property type="entry name" value="HTHTETR"/>
</dbReference>
<keyword evidence="3" id="KW-0804">Transcription</keyword>
<keyword evidence="2 4" id="KW-0238">DNA-binding</keyword>
<keyword evidence="7" id="KW-1185">Reference proteome</keyword>
<dbReference type="Pfam" id="PF00440">
    <property type="entry name" value="TetR_N"/>
    <property type="match status" value="1"/>
</dbReference>
<dbReference type="GO" id="GO:0003700">
    <property type="term" value="F:DNA-binding transcription factor activity"/>
    <property type="evidence" value="ECO:0007669"/>
    <property type="project" value="TreeGrafter"/>
</dbReference>
<dbReference type="PANTHER" id="PTHR30055">
    <property type="entry name" value="HTH-TYPE TRANSCRIPTIONAL REGULATOR RUTR"/>
    <property type="match status" value="1"/>
</dbReference>
<dbReference type="PROSITE" id="PS50977">
    <property type="entry name" value="HTH_TETR_2"/>
    <property type="match status" value="1"/>
</dbReference>
<dbReference type="EMBL" id="AP022620">
    <property type="protein sequence ID" value="BBZ79050.1"/>
    <property type="molecule type" value="Genomic_DNA"/>
</dbReference>
<dbReference type="InterPro" id="IPR050109">
    <property type="entry name" value="HTH-type_TetR-like_transc_reg"/>
</dbReference>
<dbReference type="GO" id="GO:0000976">
    <property type="term" value="F:transcription cis-regulatory region binding"/>
    <property type="evidence" value="ECO:0007669"/>
    <property type="project" value="TreeGrafter"/>
</dbReference>
<dbReference type="KEGG" id="many:MANY_43870"/>
<evidence type="ECO:0000256" key="3">
    <source>
        <dbReference type="ARBA" id="ARBA00023163"/>
    </source>
</evidence>
<feature type="DNA-binding region" description="H-T-H motif" evidence="4">
    <location>
        <begin position="32"/>
        <end position="51"/>
    </location>
</feature>
<dbReference type="Gene3D" id="1.10.357.10">
    <property type="entry name" value="Tetracycline Repressor, domain 2"/>
    <property type="match status" value="1"/>
</dbReference>
<sequence length="203" mass="22166">MVPEEGLGPSKQDRIVVAALDVFGEHGTAKSTLQMVAKAAGVSVGLVQHHFGSKDRLIDAVNTYALGVIRAEMSRPLTASPGQSVLEMGRRVSFLLSQQLTAVDYLARLLVEGAPAGAAFFDSTAQIGLARWRRLAEEGGTVEDLDLEWAALNPLVLVMGAVIMRRHIDRHLPEPFVTPAQLERWKESVNKLLERGQIRQPPQ</sequence>
<evidence type="ECO:0000313" key="7">
    <source>
        <dbReference type="Proteomes" id="UP000467249"/>
    </source>
</evidence>
<dbReference type="Proteomes" id="UP000467249">
    <property type="component" value="Chromosome"/>
</dbReference>
<reference evidence="6 7" key="1">
    <citation type="journal article" date="2019" name="Emerg. Microbes Infect.">
        <title>Comprehensive subspecies identification of 175 nontuberculous mycobacteria species based on 7547 genomic profiles.</title>
        <authorList>
            <person name="Matsumoto Y."/>
            <person name="Kinjo T."/>
            <person name="Motooka D."/>
            <person name="Nabeya D."/>
            <person name="Jung N."/>
            <person name="Uechi K."/>
            <person name="Horii T."/>
            <person name="Iida T."/>
            <person name="Fujita J."/>
            <person name="Nakamura S."/>
        </authorList>
    </citation>
    <scope>NUCLEOTIDE SEQUENCE [LARGE SCALE GENOMIC DNA]</scope>
    <source>
        <strain evidence="6 7">JCM 30275</strain>
    </source>
</reference>
<protein>
    <submittedName>
        <fullName evidence="6">Putative transcriptional regulator, TetR family protein</fullName>
    </submittedName>
</protein>
<dbReference type="AlphaFoldDB" id="A0A6N4WAI3"/>
<evidence type="ECO:0000256" key="1">
    <source>
        <dbReference type="ARBA" id="ARBA00023015"/>
    </source>
</evidence>
<dbReference type="SUPFAM" id="SSF46689">
    <property type="entry name" value="Homeodomain-like"/>
    <property type="match status" value="1"/>
</dbReference>
<name>A0A6N4WAI3_9MYCO</name>
<evidence type="ECO:0000313" key="6">
    <source>
        <dbReference type="EMBL" id="BBZ79050.1"/>
    </source>
</evidence>
<evidence type="ECO:0000259" key="5">
    <source>
        <dbReference type="PROSITE" id="PS50977"/>
    </source>
</evidence>
<keyword evidence="1" id="KW-0805">Transcription regulation</keyword>
<evidence type="ECO:0000256" key="2">
    <source>
        <dbReference type="ARBA" id="ARBA00023125"/>
    </source>
</evidence>
<organism evidence="6 7">
    <name type="scientific">Mycolicibacterium anyangense</name>
    <dbReference type="NCBI Taxonomy" id="1431246"/>
    <lineage>
        <taxon>Bacteria</taxon>
        <taxon>Bacillati</taxon>
        <taxon>Actinomycetota</taxon>
        <taxon>Actinomycetes</taxon>
        <taxon>Mycobacteriales</taxon>
        <taxon>Mycobacteriaceae</taxon>
        <taxon>Mycolicibacterium</taxon>
    </lineage>
</organism>
<accession>A0A6N4WAI3</accession>
<feature type="domain" description="HTH tetR-type" evidence="5">
    <location>
        <begin position="9"/>
        <end position="69"/>
    </location>
</feature>
<dbReference type="PANTHER" id="PTHR30055:SF234">
    <property type="entry name" value="HTH-TYPE TRANSCRIPTIONAL REGULATOR BETI"/>
    <property type="match status" value="1"/>
</dbReference>
<dbReference type="InterPro" id="IPR001647">
    <property type="entry name" value="HTH_TetR"/>
</dbReference>
<proteinExistence type="predicted"/>
<evidence type="ECO:0000256" key="4">
    <source>
        <dbReference type="PROSITE-ProRule" id="PRU00335"/>
    </source>
</evidence>
<gene>
    <name evidence="6" type="ORF">MANY_43870</name>
</gene>
<dbReference type="InterPro" id="IPR009057">
    <property type="entry name" value="Homeodomain-like_sf"/>
</dbReference>
<dbReference type="RefSeq" id="WP_163806101.1">
    <property type="nucleotide sequence ID" value="NZ_AP022620.1"/>
</dbReference>